<dbReference type="GO" id="GO:0003723">
    <property type="term" value="F:RNA binding"/>
    <property type="evidence" value="ECO:0007669"/>
    <property type="project" value="UniProtKB-UniRule"/>
</dbReference>
<evidence type="ECO:0000313" key="10">
    <source>
        <dbReference type="Proteomes" id="UP000887568"/>
    </source>
</evidence>
<dbReference type="OMA" id="FKWIHLV"/>
<evidence type="ECO:0000256" key="1">
    <source>
        <dbReference type="ARBA" id="ARBA00004604"/>
    </source>
</evidence>
<dbReference type="EnsemblMetazoa" id="XM_038196673.1">
    <property type="protein sequence ID" value="XP_038052601.1"/>
    <property type="gene ID" value="LOC119725297"/>
</dbReference>
<evidence type="ECO:0000256" key="2">
    <source>
        <dbReference type="ARBA" id="ARBA00005819"/>
    </source>
</evidence>
<dbReference type="CDD" id="cd12263">
    <property type="entry name" value="RRM_ABT1_like"/>
    <property type="match status" value="1"/>
</dbReference>
<dbReference type="InterPro" id="IPR012677">
    <property type="entry name" value="Nucleotide-bd_a/b_plait_sf"/>
</dbReference>
<comment type="similarity">
    <text evidence="2">Belongs to the ESF2/ABP1 family.</text>
</comment>
<keyword evidence="5" id="KW-0539">Nucleus</keyword>
<accession>A0A913ZNH8</accession>
<dbReference type="Proteomes" id="UP000887568">
    <property type="component" value="Unplaced"/>
</dbReference>
<evidence type="ECO:0000256" key="3">
    <source>
        <dbReference type="ARBA" id="ARBA00020737"/>
    </source>
</evidence>
<sequence length="236" mass="27917">MDSTVSNAEKADVSHEPVTNDLDEHAVPVRRKKQAKTCADTKPGIIYLSRIPTFMKPKRIQQIFSQYGELGRTFLQAEDKYIRQMRKKKGGNKARCFSEGWVEFKDKKTAKRVALTLNNTRVSGQKRSRYYDDLWSIKYLHRFQWAHLAGQLEYEQQVQKQRMRAEIMQVKKETNVFLKNVEKSQWLERMENKKKKQGKEWTHRIQQYKQRPAYRTEPRSGKVTGSLLSKIFAKSK</sequence>
<dbReference type="InterPro" id="IPR039119">
    <property type="entry name" value="ABT1/Esf2"/>
</dbReference>
<dbReference type="OrthoDB" id="287393at2759"/>
<keyword evidence="10" id="KW-1185">Reference proteome</keyword>
<reference evidence="9" key="1">
    <citation type="submission" date="2022-11" db="UniProtKB">
        <authorList>
            <consortium name="EnsemblMetazoa"/>
        </authorList>
    </citation>
    <scope>IDENTIFICATION</scope>
</reference>
<dbReference type="PANTHER" id="PTHR12311">
    <property type="entry name" value="ACTIVATOR OF BASAL TRANSCRIPTION 1"/>
    <property type="match status" value="1"/>
</dbReference>
<feature type="domain" description="RRM" evidence="8">
    <location>
        <begin position="44"/>
        <end position="126"/>
    </location>
</feature>
<dbReference type="AlphaFoldDB" id="A0A913ZNH8"/>
<comment type="subcellular location">
    <subcellularLocation>
        <location evidence="1">Nucleus</location>
        <location evidence="1">Nucleolus</location>
    </subcellularLocation>
</comment>
<dbReference type="GO" id="GO:0000472">
    <property type="term" value="P:endonucleolytic cleavage to generate mature 5'-end of SSU-rRNA from (SSU-rRNA, 5.8S rRNA, LSU-rRNA)"/>
    <property type="evidence" value="ECO:0007669"/>
    <property type="project" value="TreeGrafter"/>
</dbReference>
<dbReference type="GO" id="GO:0034462">
    <property type="term" value="P:small-subunit processome assembly"/>
    <property type="evidence" value="ECO:0007669"/>
    <property type="project" value="TreeGrafter"/>
</dbReference>
<dbReference type="GO" id="GO:0000480">
    <property type="term" value="P:endonucleolytic cleavage in 5'-ETS of tricistronic rRNA transcript (SSU-rRNA, 5.8S rRNA, LSU-rRNA)"/>
    <property type="evidence" value="ECO:0007669"/>
    <property type="project" value="TreeGrafter"/>
</dbReference>
<dbReference type="Gene3D" id="3.30.70.330">
    <property type="match status" value="1"/>
</dbReference>
<feature type="region of interest" description="Disordered" evidence="7">
    <location>
        <begin position="1"/>
        <end position="34"/>
    </location>
</feature>
<evidence type="ECO:0000256" key="5">
    <source>
        <dbReference type="ARBA" id="ARBA00023242"/>
    </source>
</evidence>
<dbReference type="EnsemblMetazoa" id="XM_038196672.1">
    <property type="protein sequence ID" value="XP_038052600.1"/>
    <property type="gene ID" value="LOC119725297"/>
</dbReference>
<dbReference type="PANTHER" id="PTHR12311:SF7">
    <property type="entry name" value="ACTIVATOR OF BASAL TRANSCRIPTION 1"/>
    <property type="match status" value="1"/>
</dbReference>
<evidence type="ECO:0000313" key="9">
    <source>
        <dbReference type="EnsemblMetazoa" id="XP_038052601.1"/>
    </source>
</evidence>
<dbReference type="SUPFAM" id="SSF54928">
    <property type="entry name" value="RNA-binding domain, RBD"/>
    <property type="match status" value="1"/>
</dbReference>
<name>A0A913ZNH8_PATMI</name>
<dbReference type="RefSeq" id="XP_038052600.1">
    <property type="nucleotide sequence ID" value="XM_038196672.1"/>
</dbReference>
<dbReference type="GeneID" id="119725297"/>
<keyword evidence="4 6" id="KW-0694">RNA-binding</keyword>
<dbReference type="PROSITE" id="PS50102">
    <property type="entry name" value="RRM"/>
    <property type="match status" value="1"/>
</dbReference>
<protein>
    <recommendedName>
        <fullName evidence="3">Activator of basal transcription 1</fullName>
    </recommendedName>
</protein>
<dbReference type="InterPro" id="IPR035979">
    <property type="entry name" value="RBD_domain_sf"/>
</dbReference>
<dbReference type="InterPro" id="IPR000504">
    <property type="entry name" value="RRM_dom"/>
</dbReference>
<evidence type="ECO:0000256" key="6">
    <source>
        <dbReference type="PROSITE-ProRule" id="PRU00176"/>
    </source>
</evidence>
<evidence type="ECO:0000256" key="4">
    <source>
        <dbReference type="ARBA" id="ARBA00022884"/>
    </source>
</evidence>
<organism evidence="9 10">
    <name type="scientific">Patiria miniata</name>
    <name type="common">Bat star</name>
    <name type="synonym">Asterina miniata</name>
    <dbReference type="NCBI Taxonomy" id="46514"/>
    <lineage>
        <taxon>Eukaryota</taxon>
        <taxon>Metazoa</taxon>
        <taxon>Echinodermata</taxon>
        <taxon>Eleutherozoa</taxon>
        <taxon>Asterozoa</taxon>
        <taxon>Asteroidea</taxon>
        <taxon>Valvatacea</taxon>
        <taxon>Valvatida</taxon>
        <taxon>Asterinidae</taxon>
        <taxon>Patiria</taxon>
    </lineage>
</organism>
<dbReference type="CTD" id="29777"/>
<dbReference type="RefSeq" id="XP_038052601.1">
    <property type="nucleotide sequence ID" value="XM_038196673.1"/>
</dbReference>
<proteinExistence type="inferred from homology"/>
<dbReference type="InterPro" id="IPR034353">
    <property type="entry name" value="ABT1/ESF2_RRM"/>
</dbReference>
<evidence type="ECO:0000259" key="8">
    <source>
        <dbReference type="PROSITE" id="PS50102"/>
    </source>
</evidence>
<dbReference type="GO" id="GO:0005730">
    <property type="term" value="C:nucleolus"/>
    <property type="evidence" value="ECO:0007669"/>
    <property type="project" value="UniProtKB-SubCell"/>
</dbReference>
<evidence type="ECO:0000256" key="7">
    <source>
        <dbReference type="SAM" id="MobiDB-lite"/>
    </source>
</evidence>
<dbReference type="GO" id="GO:0000447">
    <property type="term" value="P:endonucleolytic cleavage in ITS1 to separate SSU-rRNA from 5.8S rRNA and LSU-rRNA from tricistronic rRNA transcript (SSU-rRNA, 5.8S rRNA, LSU-rRNA)"/>
    <property type="evidence" value="ECO:0007669"/>
    <property type="project" value="TreeGrafter"/>
</dbReference>